<dbReference type="AlphaFoldDB" id="A0A067M761"/>
<name>A0A067M761_BOTB1</name>
<feature type="region of interest" description="Disordered" evidence="1">
    <location>
        <begin position="535"/>
        <end position="619"/>
    </location>
</feature>
<reference evidence="4" key="1">
    <citation type="journal article" date="2014" name="Proc. Natl. Acad. Sci. U.S.A.">
        <title>Extensive sampling of basidiomycete genomes demonstrates inadequacy of the white-rot/brown-rot paradigm for wood decay fungi.</title>
        <authorList>
            <person name="Riley R."/>
            <person name="Salamov A.A."/>
            <person name="Brown D.W."/>
            <person name="Nagy L.G."/>
            <person name="Floudas D."/>
            <person name="Held B.W."/>
            <person name="Levasseur A."/>
            <person name="Lombard V."/>
            <person name="Morin E."/>
            <person name="Otillar R."/>
            <person name="Lindquist E.A."/>
            <person name="Sun H."/>
            <person name="LaButti K.M."/>
            <person name="Schmutz J."/>
            <person name="Jabbour D."/>
            <person name="Luo H."/>
            <person name="Baker S.E."/>
            <person name="Pisabarro A.G."/>
            <person name="Walton J.D."/>
            <person name="Blanchette R.A."/>
            <person name="Henrissat B."/>
            <person name="Martin F."/>
            <person name="Cullen D."/>
            <person name="Hibbett D.S."/>
            <person name="Grigoriev I.V."/>
        </authorList>
    </citation>
    <scope>NUCLEOTIDE SEQUENCE [LARGE SCALE GENOMIC DNA]</scope>
    <source>
        <strain evidence="4">FD-172 SS1</strain>
    </source>
</reference>
<feature type="compositionally biased region" description="Acidic residues" evidence="1">
    <location>
        <begin position="586"/>
        <end position="608"/>
    </location>
</feature>
<dbReference type="EMBL" id="KL198107">
    <property type="protein sequence ID" value="KDQ07401.1"/>
    <property type="molecule type" value="Genomic_DNA"/>
</dbReference>
<dbReference type="SUPFAM" id="SSF81383">
    <property type="entry name" value="F-box domain"/>
    <property type="match status" value="1"/>
</dbReference>
<proteinExistence type="predicted"/>
<dbReference type="OrthoDB" id="3063971at2759"/>
<dbReference type="Proteomes" id="UP000027195">
    <property type="component" value="Unassembled WGS sequence"/>
</dbReference>
<dbReference type="InterPro" id="IPR001810">
    <property type="entry name" value="F-box_dom"/>
</dbReference>
<dbReference type="Gene3D" id="1.20.1280.50">
    <property type="match status" value="1"/>
</dbReference>
<evidence type="ECO:0000259" key="2">
    <source>
        <dbReference type="Pfam" id="PF12937"/>
    </source>
</evidence>
<feature type="compositionally biased region" description="Acidic residues" evidence="1">
    <location>
        <begin position="554"/>
        <end position="579"/>
    </location>
</feature>
<dbReference type="InParanoid" id="A0A067M761"/>
<dbReference type="HOGENOM" id="CLU_024199_1_1_1"/>
<dbReference type="PANTHER" id="PTHR38926:SF5">
    <property type="entry name" value="F-BOX AND LEUCINE-RICH REPEAT PROTEIN 6"/>
    <property type="match status" value="1"/>
</dbReference>
<accession>A0A067M761</accession>
<dbReference type="InterPro" id="IPR036047">
    <property type="entry name" value="F-box-like_dom_sf"/>
</dbReference>
<protein>
    <recommendedName>
        <fullName evidence="2">F-box domain-containing protein</fullName>
    </recommendedName>
</protein>
<organism evidence="3 4">
    <name type="scientific">Botryobasidium botryosum (strain FD-172 SS1)</name>
    <dbReference type="NCBI Taxonomy" id="930990"/>
    <lineage>
        <taxon>Eukaryota</taxon>
        <taxon>Fungi</taxon>
        <taxon>Dikarya</taxon>
        <taxon>Basidiomycota</taxon>
        <taxon>Agaricomycotina</taxon>
        <taxon>Agaricomycetes</taxon>
        <taxon>Cantharellales</taxon>
        <taxon>Botryobasidiaceae</taxon>
        <taxon>Botryobasidium</taxon>
    </lineage>
</organism>
<dbReference type="Pfam" id="PF12937">
    <property type="entry name" value="F-box-like"/>
    <property type="match status" value="1"/>
</dbReference>
<evidence type="ECO:0000256" key="1">
    <source>
        <dbReference type="SAM" id="MobiDB-lite"/>
    </source>
</evidence>
<evidence type="ECO:0000313" key="3">
    <source>
        <dbReference type="EMBL" id="KDQ07401.1"/>
    </source>
</evidence>
<dbReference type="InterPro" id="IPR032675">
    <property type="entry name" value="LRR_dom_sf"/>
</dbReference>
<dbReference type="Gene3D" id="3.80.10.10">
    <property type="entry name" value="Ribonuclease Inhibitor"/>
    <property type="match status" value="1"/>
</dbReference>
<gene>
    <name evidence="3" type="ORF">BOTBODRAFT_59993</name>
</gene>
<evidence type="ECO:0000313" key="4">
    <source>
        <dbReference type="Proteomes" id="UP000027195"/>
    </source>
</evidence>
<dbReference type="SUPFAM" id="SSF52047">
    <property type="entry name" value="RNI-like"/>
    <property type="match status" value="1"/>
</dbReference>
<sequence length="619" mass="69539">MDQVEIGAQHDCISHLFEGAASKMMQETLMLRSGHYKPSQDSALYRTFLAATRESILQSVSKYASLYVKHLVPINRLPDDIFSIIFELTVPSWQDTWEAPLSIAAVSKSWRRIALDTPRLWVRIDSRTARGFLPRAKFAPLEIEHGIRTTYGLQKFLSRVIPYSDQWRLIDLTVRAAEAESLEHLAAIPATKLECLKIGPKDFIGQVLDRAASNNLFNGYTPHLRELDLNVYWIPLTSSLFSGLVRLRLAYIGLSCTSAEGCMAPQFFRIIHACPHLEELFFQQLYFYEDDSHTHLPGAPVHPASLRKFTLDRVESYLTHSLLELIKFPSSLCMSLAPDYLLDSARELHDFFPSIPNLDLIDSVRIELSLGWCVNGWDRNGNELLVLEYPAVLRIMDTNLAVRLFDSLVKHYPMPNVTKLSVEICDEAPVIMSQFASIASSCPKLTDMWVTNDETPAALALAPTPDKLVCPTLRHLHLVDSSISPDQLLELVRRRNQHPENGLQALTLLNCCRIGALIISQLELLIPSVKTRDLRKPSDTRGILSPGKEYFFSEGEDGDSVEGESDGALESDEEEDLEDGTYCPESSEESEDIEDDEDDEGDESDDGIMDSASYDSSDA</sequence>
<feature type="domain" description="F-box" evidence="2">
    <location>
        <begin position="74"/>
        <end position="125"/>
    </location>
</feature>
<keyword evidence="4" id="KW-1185">Reference proteome</keyword>
<dbReference type="PANTHER" id="PTHR38926">
    <property type="entry name" value="F-BOX DOMAIN CONTAINING PROTEIN, EXPRESSED"/>
    <property type="match status" value="1"/>
</dbReference>